<organism evidence="1 2">
    <name type="scientific">Lentinus brumalis</name>
    <dbReference type="NCBI Taxonomy" id="2498619"/>
    <lineage>
        <taxon>Eukaryota</taxon>
        <taxon>Fungi</taxon>
        <taxon>Dikarya</taxon>
        <taxon>Basidiomycota</taxon>
        <taxon>Agaricomycotina</taxon>
        <taxon>Agaricomycetes</taxon>
        <taxon>Polyporales</taxon>
        <taxon>Polyporaceae</taxon>
        <taxon>Lentinus</taxon>
    </lineage>
</organism>
<sequence>MIVLFTNGWAVFVHNGWRIADVMVDGQVPTLDEKQPKLSNPVSLFLSAYIPLVSVWKHDILEHTSRGSSRRVSSPSSSC</sequence>
<name>A0A371D880_9APHY</name>
<evidence type="ECO:0000313" key="2">
    <source>
        <dbReference type="Proteomes" id="UP000256964"/>
    </source>
</evidence>
<gene>
    <name evidence="1" type="ORF">OH76DRAFT_1404291</name>
</gene>
<reference evidence="1 2" key="1">
    <citation type="journal article" date="2018" name="Biotechnol. Biofuels">
        <title>Integrative visual omics of the white-rot fungus Polyporus brumalis exposes the biotechnological potential of its oxidative enzymes for delignifying raw plant biomass.</title>
        <authorList>
            <person name="Miyauchi S."/>
            <person name="Rancon A."/>
            <person name="Drula E."/>
            <person name="Hage H."/>
            <person name="Chaduli D."/>
            <person name="Favel A."/>
            <person name="Grisel S."/>
            <person name="Henrissat B."/>
            <person name="Herpoel-Gimbert I."/>
            <person name="Ruiz-Duenas F.J."/>
            <person name="Chevret D."/>
            <person name="Hainaut M."/>
            <person name="Lin J."/>
            <person name="Wang M."/>
            <person name="Pangilinan J."/>
            <person name="Lipzen A."/>
            <person name="Lesage-Meessen L."/>
            <person name="Navarro D."/>
            <person name="Riley R."/>
            <person name="Grigoriev I.V."/>
            <person name="Zhou S."/>
            <person name="Raouche S."/>
            <person name="Rosso M.N."/>
        </authorList>
    </citation>
    <scope>NUCLEOTIDE SEQUENCE [LARGE SCALE GENOMIC DNA]</scope>
    <source>
        <strain evidence="1 2">BRFM 1820</strain>
    </source>
</reference>
<accession>A0A371D880</accession>
<evidence type="ECO:0000313" key="1">
    <source>
        <dbReference type="EMBL" id="RDX48736.1"/>
    </source>
</evidence>
<dbReference type="OrthoDB" id="2942743at2759"/>
<dbReference type="Proteomes" id="UP000256964">
    <property type="component" value="Unassembled WGS sequence"/>
</dbReference>
<dbReference type="EMBL" id="KZ857409">
    <property type="protein sequence ID" value="RDX48736.1"/>
    <property type="molecule type" value="Genomic_DNA"/>
</dbReference>
<proteinExistence type="predicted"/>
<keyword evidence="2" id="KW-1185">Reference proteome</keyword>
<dbReference type="STRING" id="139420.A0A371D880"/>
<protein>
    <submittedName>
        <fullName evidence="1">Uncharacterized protein</fullName>
    </submittedName>
</protein>
<dbReference type="AlphaFoldDB" id="A0A371D880"/>